<dbReference type="Proteomes" id="UP000236732">
    <property type="component" value="Unassembled WGS sequence"/>
</dbReference>
<name>A0A1H6E8K4_9ACTN</name>
<reference evidence="1 2" key="1">
    <citation type="submission" date="2016-10" db="EMBL/GenBank/DDBJ databases">
        <authorList>
            <person name="de Groot N.N."/>
        </authorList>
    </citation>
    <scope>NUCLEOTIDE SEQUENCE [LARGE SCALE GENOMIC DNA]</scope>
    <source>
        <strain evidence="1 2">CGMCC 4.7037</strain>
    </source>
</reference>
<keyword evidence="2" id="KW-1185">Reference proteome</keyword>
<gene>
    <name evidence="1" type="ORF">SAMN05444920_10872</name>
</gene>
<evidence type="ECO:0000313" key="1">
    <source>
        <dbReference type="EMBL" id="SEG93244.1"/>
    </source>
</evidence>
<sequence length="114" mass="11884">MSMSAHMAGLRNRAAVVAAASVVTAGLGVGVGATPASADVHRGVAGCFAWSWGDGNTSVTVYWSNRCKTTHKLKIKYSLGWTTKNYTAVVGGKDKGHKRFQTASIVSIKDGGRA</sequence>
<dbReference type="AlphaFoldDB" id="A0A1H6E8K4"/>
<protein>
    <submittedName>
        <fullName evidence="1">Uncharacterized protein</fullName>
    </submittedName>
</protein>
<accession>A0A1H6E8K4</accession>
<proteinExistence type="predicted"/>
<evidence type="ECO:0000313" key="2">
    <source>
        <dbReference type="Proteomes" id="UP000236732"/>
    </source>
</evidence>
<dbReference type="EMBL" id="FNVT01000008">
    <property type="protein sequence ID" value="SEG93244.1"/>
    <property type="molecule type" value="Genomic_DNA"/>
</dbReference>
<organism evidence="1 2">
    <name type="scientific">Nonomuraea solani</name>
    <dbReference type="NCBI Taxonomy" id="1144553"/>
    <lineage>
        <taxon>Bacteria</taxon>
        <taxon>Bacillati</taxon>
        <taxon>Actinomycetota</taxon>
        <taxon>Actinomycetes</taxon>
        <taxon>Streptosporangiales</taxon>
        <taxon>Streptosporangiaceae</taxon>
        <taxon>Nonomuraea</taxon>
    </lineage>
</organism>